<dbReference type="Pfam" id="PF19023">
    <property type="entry name" value="DUF5749"/>
    <property type="match status" value="1"/>
</dbReference>
<dbReference type="InterPro" id="IPR043961">
    <property type="entry name" value="DUF5749"/>
</dbReference>
<sequence length="87" mass="9908">MDLICRFVFMDGKEIGESIDVYGDHLIIKSSDKFFGVPLSAVKEDGDGLVLEEFDEERAKEIGEKWMVEKSKPVSLEELEKYGFGEE</sequence>
<dbReference type="eggNOG" id="arCOG10234">
    <property type="taxonomic scope" value="Archaea"/>
</dbReference>
<protein>
    <recommendedName>
        <fullName evidence="3">PRC-barrel domain-containing protein</fullName>
    </recommendedName>
</protein>
<evidence type="ECO:0008006" key="3">
    <source>
        <dbReference type="Google" id="ProtNLM"/>
    </source>
</evidence>
<dbReference type="EMBL" id="CP009552">
    <property type="protein sequence ID" value="AIY91065.1"/>
    <property type="molecule type" value="Genomic_DNA"/>
</dbReference>
<dbReference type="KEGG" id="gac:GACE_2041"/>
<evidence type="ECO:0000313" key="2">
    <source>
        <dbReference type="Proteomes" id="UP000030624"/>
    </source>
</evidence>
<dbReference type="Proteomes" id="UP000030624">
    <property type="component" value="Chromosome"/>
</dbReference>
<dbReference type="RefSeq" id="WP_048093152.1">
    <property type="nucleotide sequence ID" value="NZ_CP009552.1"/>
</dbReference>
<dbReference type="HOGENOM" id="CLU_2504782_0_0_2"/>
<reference evidence="1 2" key="1">
    <citation type="journal article" date="2015" name="Appl. Environ. Microbiol.">
        <title>The Geoglobus acetivorans genome: Fe(III) reduction, acetate utilization, autotrophic growth, and degradation of aromatic compounds in a hyperthermophilic archaeon.</title>
        <authorList>
            <person name="Mardanov A.V."/>
            <person name="Slododkina G.B."/>
            <person name="Slobodkin A.I."/>
            <person name="Beletsky A.V."/>
            <person name="Gavrilov S.N."/>
            <person name="Kublanov I.V."/>
            <person name="Bonch-Osmolovskaya E.A."/>
            <person name="Skryabin K.G."/>
            <person name="Ravin N.V."/>
        </authorList>
    </citation>
    <scope>NUCLEOTIDE SEQUENCE [LARGE SCALE GENOMIC DNA]</scope>
    <source>
        <strain evidence="1 2">SBH6</strain>
    </source>
</reference>
<dbReference type="Gene3D" id="3.10.20.840">
    <property type="match status" value="1"/>
</dbReference>
<dbReference type="STRING" id="565033.GACE_2041"/>
<proteinExistence type="predicted"/>
<gene>
    <name evidence="1" type="ORF">GACE_2041</name>
</gene>
<dbReference type="AlphaFoldDB" id="A0A0A7GG55"/>
<name>A0A0A7GG55_GEOAI</name>
<accession>A0A0A7GG55</accession>
<organism evidence="1 2">
    <name type="scientific">Geoglobus acetivorans</name>
    <dbReference type="NCBI Taxonomy" id="565033"/>
    <lineage>
        <taxon>Archaea</taxon>
        <taxon>Methanobacteriati</taxon>
        <taxon>Methanobacteriota</taxon>
        <taxon>Archaeoglobi</taxon>
        <taxon>Archaeoglobales</taxon>
        <taxon>Archaeoglobaceae</taxon>
        <taxon>Geoglobus</taxon>
    </lineage>
</organism>
<dbReference type="GeneID" id="24798609"/>
<evidence type="ECO:0000313" key="1">
    <source>
        <dbReference type="EMBL" id="AIY91065.1"/>
    </source>
</evidence>